<dbReference type="RefSeq" id="WP_244524689.1">
    <property type="nucleotide sequence ID" value="NZ_FOEE01000008.1"/>
</dbReference>
<gene>
    <name evidence="8" type="ORF">SAMN05660991_02793</name>
</gene>
<dbReference type="AlphaFoldDB" id="A0A1H8UEH6"/>
<feature type="transmembrane region" description="Helical" evidence="7">
    <location>
        <begin position="46"/>
        <end position="69"/>
    </location>
</feature>
<sequence>MRRLSGPLPAAPAPPPARTPWSRARVAAETGYLAASVQRRLRGRDLALIAAGLTFYAGIAVVPLLLVAVRLTGWVAGADEVSRRTDGLTAILPSQLGAPGVVRDLVDAGLGMDVLGLLLAVLPLSLYGEGLRRALLRFSSRRDTLTGWRGRLLGLPLVLVTPLLLYPVLLAADGMASLAEQPGAGAAIGRFALGYYSVLFALTVPLAWGYRVVAAGRLGWTALACGALFTAACLSGFLQGLVLFLSLPLDLGAPFGGLTPVGAAVAIALWLFLLHLVLLGGWLVTQALDERITAGRLSSPAAPAGLPGAAPPGG</sequence>
<evidence type="ECO:0000256" key="1">
    <source>
        <dbReference type="ARBA" id="ARBA00004651"/>
    </source>
</evidence>
<evidence type="ECO:0000256" key="7">
    <source>
        <dbReference type="SAM" id="Phobius"/>
    </source>
</evidence>
<feature type="transmembrane region" description="Helical" evidence="7">
    <location>
        <begin position="222"/>
        <end position="249"/>
    </location>
</feature>
<evidence type="ECO:0000256" key="6">
    <source>
        <dbReference type="SAM" id="MobiDB-lite"/>
    </source>
</evidence>
<reference evidence="9" key="1">
    <citation type="submission" date="2016-10" db="EMBL/GenBank/DDBJ databases">
        <authorList>
            <person name="Varghese N."/>
            <person name="Submissions S."/>
        </authorList>
    </citation>
    <scope>NUCLEOTIDE SEQUENCE [LARGE SCALE GENOMIC DNA]</scope>
    <source>
        <strain evidence="9">DSM 45413</strain>
    </source>
</reference>
<feature type="transmembrane region" description="Helical" evidence="7">
    <location>
        <begin position="261"/>
        <end position="284"/>
    </location>
</feature>
<feature type="transmembrane region" description="Helical" evidence="7">
    <location>
        <begin position="114"/>
        <end position="131"/>
    </location>
</feature>
<keyword evidence="5 7" id="KW-0472">Membrane</keyword>
<evidence type="ECO:0000256" key="4">
    <source>
        <dbReference type="ARBA" id="ARBA00022989"/>
    </source>
</evidence>
<evidence type="ECO:0000313" key="8">
    <source>
        <dbReference type="EMBL" id="SEP01028.1"/>
    </source>
</evidence>
<keyword evidence="3 7" id="KW-0812">Transmembrane</keyword>
<accession>A0A1H8UEH6</accession>
<dbReference type="GO" id="GO:0005886">
    <property type="term" value="C:plasma membrane"/>
    <property type="evidence" value="ECO:0007669"/>
    <property type="project" value="UniProtKB-SubCell"/>
</dbReference>
<evidence type="ECO:0000256" key="2">
    <source>
        <dbReference type="ARBA" id="ARBA00022475"/>
    </source>
</evidence>
<evidence type="ECO:0000256" key="5">
    <source>
        <dbReference type="ARBA" id="ARBA00023136"/>
    </source>
</evidence>
<evidence type="ECO:0000313" key="9">
    <source>
        <dbReference type="Proteomes" id="UP000198960"/>
    </source>
</evidence>
<proteinExistence type="predicted"/>
<dbReference type="Pfam" id="PF03631">
    <property type="entry name" value="Virul_fac_BrkB"/>
    <property type="match status" value="1"/>
</dbReference>
<comment type="subcellular location">
    <subcellularLocation>
        <location evidence="1">Cell membrane</location>
        <topology evidence="1">Multi-pass membrane protein</topology>
    </subcellularLocation>
</comment>
<keyword evidence="2" id="KW-1003">Cell membrane</keyword>
<evidence type="ECO:0000256" key="3">
    <source>
        <dbReference type="ARBA" id="ARBA00022692"/>
    </source>
</evidence>
<feature type="compositionally biased region" description="Pro residues" evidence="6">
    <location>
        <begin position="9"/>
        <end position="18"/>
    </location>
</feature>
<keyword evidence="4 7" id="KW-1133">Transmembrane helix</keyword>
<dbReference type="InterPro" id="IPR017039">
    <property type="entry name" value="Virul_fac_BrkB"/>
</dbReference>
<keyword evidence="9" id="KW-1185">Reference proteome</keyword>
<name>A0A1H8UEH6_9ACTN</name>
<feature type="transmembrane region" description="Helical" evidence="7">
    <location>
        <begin position="152"/>
        <end position="172"/>
    </location>
</feature>
<feature type="transmembrane region" description="Helical" evidence="7">
    <location>
        <begin position="192"/>
        <end position="210"/>
    </location>
</feature>
<protein>
    <submittedName>
        <fullName evidence="8">Membrane protein</fullName>
    </submittedName>
</protein>
<dbReference type="EMBL" id="FOEE01000008">
    <property type="protein sequence ID" value="SEP01028.1"/>
    <property type="molecule type" value="Genomic_DNA"/>
</dbReference>
<dbReference type="Proteomes" id="UP000198960">
    <property type="component" value="Unassembled WGS sequence"/>
</dbReference>
<organism evidence="8 9">
    <name type="scientific">Trujillonella endophytica</name>
    <dbReference type="NCBI Taxonomy" id="673521"/>
    <lineage>
        <taxon>Bacteria</taxon>
        <taxon>Bacillati</taxon>
        <taxon>Actinomycetota</taxon>
        <taxon>Actinomycetes</taxon>
        <taxon>Geodermatophilales</taxon>
        <taxon>Geodermatophilaceae</taxon>
        <taxon>Trujillonella</taxon>
    </lineage>
</organism>
<feature type="region of interest" description="Disordered" evidence="6">
    <location>
        <begin position="1"/>
        <end position="21"/>
    </location>
</feature>